<evidence type="ECO:0008006" key="4">
    <source>
        <dbReference type="Google" id="ProtNLM"/>
    </source>
</evidence>
<keyword evidence="3" id="KW-1185">Reference proteome</keyword>
<evidence type="ECO:0000313" key="2">
    <source>
        <dbReference type="EMBL" id="KAB7731314.1"/>
    </source>
</evidence>
<comment type="caution">
    <text evidence="2">The sequence shown here is derived from an EMBL/GenBank/DDBJ whole genome shotgun (WGS) entry which is preliminary data.</text>
</comment>
<organism evidence="2 3">
    <name type="scientific">Rudanella paleaurantiibacter</name>
    <dbReference type="NCBI Taxonomy" id="2614655"/>
    <lineage>
        <taxon>Bacteria</taxon>
        <taxon>Pseudomonadati</taxon>
        <taxon>Bacteroidota</taxon>
        <taxon>Cytophagia</taxon>
        <taxon>Cytophagales</taxon>
        <taxon>Cytophagaceae</taxon>
        <taxon>Rudanella</taxon>
    </lineage>
</organism>
<dbReference type="RefSeq" id="WP_152124290.1">
    <property type="nucleotide sequence ID" value="NZ_WELI01000003.1"/>
</dbReference>
<accession>A0A7J5U2U2</accession>
<gene>
    <name evidence="2" type="ORF">F5984_10990</name>
</gene>
<evidence type="ECO:0000256" key="1">
    <source>
        <dbReference type="SAM" id="SignalP"/>
    </source>
</evidence>
<dbReference type="Proteomes" id="UP000488299">
    <property type="component" value="Unassembled WGS sequence"/>
</dbReference>
<reference evidence="2 3" key="1">
    <citation type="submission" date="2019-10" db="EMBL/GenBank/DDBJ databases">
        <title>Rudanella paleaurantiibacter sp. nov., isolated from sludge.</title>
        <authorList>
            <person name="Xu S.Q."/>
        </authorList>
    </citation>
    <scope>NUCLEOTIDE SEQUENCE [LARGE SCALE GENOMIC DNA]</scope>
    <source>
        <strain evidence="2 3">HX-22-17</strain>
    </source>
</reference>
<name>A0A7J5U2U2_9BACT</name>
<keyword evidence="1" id="KW-0732">Signal</keyword>
<feature type="signal peptide" evidence="1">
    <location>
        <begin position="1"/>
        <end position="19"/>
    </location>
</feature>
<dbReference type="EMBL" id="WELI01000003">
    <property type="protein sequence ID" value="KAB7731314.1"/>
    <property type="molecule type" value="Genomic_DNA"/>
</dbReference>
<protein>
    <recommendedName>
        <fullName evidence="4">Outer membrane lipoprotein-sorting protein</fullName>
    </recommendedName>
</protein>
<proteinExistence type="predicted"/>
<evidence type="ECO:0000313" key="3">
    <source>
        <dbReference type="Proteomes" id="UP000488299"/>
    </source>
</evidence>
<sequence>MRKFVMFCPALLLALPAPAQTTTPAAPVTVQNMQQWVGSNTFGVMQRIDTRYEGVQGSPYFLNDWSLGRIDLVTGRNYESVPIKYDAFSQNLVLKRPQANDSIIVYPNQVKQFVLRSDDGAEWLFRRFADLKTDDVKLRGSYFLVLYDGKTSLLKRVGKEFRQADFKSPYSTDTRYDAYTNEYTYYVLKPDQTINKVKKGKKGIIEALGDKNGPLETYIKGEKLDAKTDTELAQIVKYYDNL</sequence>
<dbReference type="AlphaFoldDB" id="A0A7J5U2U2"/>
<feature type="chain" id="PRO_5029576690" description="Outer membrane lipoprotein-sorting protein" evidence="1">
    <location>
        <begin position="20"/>
        <end position="242"/>
    </location>
</feature>